<comment type="similarity">
    <text evidence="2">Belongs to the icosahedral plant coat protein family.</text>
</comment>
<evidence type="ECO:0000256" key="3">
    <source>
        <dbReference type="ARBA" id="ARBA00018091"/>
    </source>
</evidence>
<name>A0AB38ZKG1_9VIRU</name>
<dbReference type="InterPro" id="IPR000937">
    <property type="entry name" value="Capsid_prot_S-dom_vir"/>
</dbReference>
<keyword evidence="6" id="KW-1142">T=3 icosahedral capsid protein</keyword>
<accession>A0AB38ZKG1</accession>
<dbReference type="InterPro" id="IPR029053">
    <property type="entry name" value="Viral_coat"/>
</dbReference>
<dbReference type="Pfam" id="PF00729">
    <property type="entry name" value="Viral_coat"/>
    <property type="match status" value="1"/>
</dbReference>
<reference evidence="9" key="1">
    <citation type="journal article" date="2024" name="NPJ Biofilms Microbiomes">
        <title>Decoding the RNA viromes in shrew lungs along the eastern coast of China.</title>
        <authorList>
            <person name="Zhang J.T."/>
            <person name="Hu Z.Y."/>
            <person name="Tang F."/>
            <person name="Liu Y.T."/>
            <person name="Tan W.L."/>
            <person name="Ma X.F."/>
            <person name="Zhang Y.F."/>
            <person name="Si G.Q."/>
            <person name="Zhang L."/>
            <person name="Zhang M.Q."/>
            <person name="Peng C."/>
            <person name="Fu B.K."/>
            <person name="Fang L.Q."/>
            <person name="Zhang X.A."/>
            <person name="Liu W."/>
        </authorList>
    </citation>
    <scope>NUCLEOTIDE SEQUENCE</scope>
    <source>
        <strain evidence="9">Ribo_9</strain>
    </source>
</reference>
<feature type="region of interest" description="Disordered" evidence="7">
    <location>
        <begin position="48"/>
        <end position="96"/>
    </location>
</feature>
<evidence type="ECO:0000256" key="5">
    <source>
        <dbReference type="ARBA" id="ARBA00022844"/>
    </source>
</evidence>
<dbReference type="EMBL" id="PP272776">
    <property type="protein sequence ID" value="WZI33549.1"/>
    <property type="molecule type" value="Viral_cRNA"/>
</dbReference>
<evidence type="ECO:0000313" key="9">
    <source>
        <dbReference type="EMBL" id="WZI33549.1"/>
    </source>
</evidence>
<dbReference type="GO" id="GO:0039617">
    <property type="term" value="C:T=3 icosahedral viral capsid"/>
    <property type="evidence" value="ECO:0007669"/>
    <property type="project" value="UniProtKB-KW"/>
</dbReference>
<reference evidence="9" key="2">
    <citation type="submission" date="2024-01" db="EMBL/GenBank/DDBJ databases">
        <authorList>
            <person name="Zhang X.-A."/>
            <person name="Zhang J.-T."/>
            <person name="Hu Z.-Y."/>
            <person name="Liu W."/>
        </authorList>
    </citation>
    <scope>NUCLEOTIDE SEQUENCE</scope>
    <source>
        <strain evidence="9">Ribo_9</strain>
    </source>
</reference>
<evidence type="ECO:0000259" key="8">
    <source>
        <dbReference type="Pfam" id="PF00729"/>
    </source>
</evidence>
<dbReference type="GO" id="GO:0005198">
    <property type="term" value="F:structural molecule activity"/>
    <property type="evidence" value="ECO:0007669"/>
    <property type="project" value="InterPro"/>
</dbReference>
<keyword evidence="5" id="KW-0946">Virion</keyword>
<comment type="subcellular location">
    <subcellularLocation>
        <location evidence="1">Virion</location>
    </subcellularLocation>
</comment>
<evidence type="ECO:0000256" key="1">
    <source>
        <dbReference type="ARBA" id="ARBA00004328"/>
    </source>
</evidence>
<feature type="domain" description="Icosahedral viral capsid protein S" evidence="8">
    <location>
        <begin position="97"/>
        <end position="264"/>
    </location>
</feature>
<sequence>MGIRLNTRLLQLLKPLYQSLITTKMPNKSTNARQRLQKEVAALQRQLANTTLQTGKRKRKRRGGGNGGSSSVPAAMCSSPQVKAKGRAKRGGSSVGNGGRIVLSRDELLVTVATTKSVTESVFSKDLVPSSGVMPFLFRLSSCYQRIRWLRARITWRPSCGTSTNGIISYGVAFNNSTSITSRDLVVALTPCNDHPVWQSSGSSPLNIPAEMLMSRKWYPLNAKAEANDISMGRFCVGLTHDSGETPQSRGEFWISYSVEMEGTNPA</sequence>
<evidence type="ECO:0000256" key="6">
    <source>
        <dbReference type="ARBA" id="ARBA00023060"/>
    </source>
</evidence>
<dbReference type="Gene3D" id="2.60.120.20">
    <property type="match status" value="1"/>
</dbReference>
<evidence type="ECO:0000256" key="2">
    <source>
        <dbReference type="ARBA" id="ARBA00007446"/>
    </source>
</evidence>
<dbReference type="SUPFAM" id="SSF88633">
    <property type="entry name" value="Positive stranded ssRNA viruses"/>
    <property type="match status" value="1"/>
</dbReference>
<proteinExistence type="inferred from homology"/>
<keyword evidence="4" id="KW-0167">Capsid protein</keyword>
<organism evidence="9">
    <name type="scientific">Suncus murinus ribovirus 4</name>
    <dbReference type="NCBI Taxonomy" id="3139578"/>
    <lineage>
        <taxon>Viruses</taxon>
        <taxon>Riboviria</taxon>
    </lineage>
</organism>
<evidence type="ECO:0000256" key="4">
    <source>
        <dbReference type="ARBA" id="ARBA00022561"/>
    </source>
</evidence>
<protein>
    <recommendedName>
        <fullName evidence="3">Capsid protein</fullName>
    </recommendedName>
</protein>
<evidence type="ECO:0000256" key="7">
    <source>
        <dbReference type="SAM" id="MobiDB-lite"/>
    </source>
</evidence>